<dbReference type="EMBL" id="RJKM01000001">
    <property type="protein sequence ID" value="ROP35625.1"/>
    <property type="molecule type" value="Genomic_DNA"/>
</dbReference>
<name>A0A3N1GZ80_9PSEU</name>
<accession>A0A3N1GZ80</accession>
<keyword evidence="2" id="KW-1185">Reference proteome</keyword>
<evidence type="ECO:0000313" key="2">
    <source>
        <dbReference type="Proteomes" id="UP000268727"/>
    </source>
</evidence>
<reference evidence="1 2" key="1">
    <citation type="submission" date="2018-11" db="EMBL/GenBank/DDBJ databases">
        <title>Sequencing the genomes of 1000 actinobacteria strains.</title>
        <authorList>
            <person name="Klenk H.-P."/>
        </authorList>
    </citation>
    <scope>NUCLEOTIDE SEQUENCE [LARGE SCALE GENOMIC DNA]</scope>
    <source>
        <strain evidence="1 2">DSM 44231</strain>
    </source>
</reference>
<protein>
    <submittedName>
        <fullName evidence="1">Uncharacterized protein</fullName>
    </submittedName>
</protein>
<gene>
    <name evidence="1" type="ORF">EDD40_0863</name>
</gene>
<comment type="caution">
    <text evidence="1">The sequence shown here is derived from an EMBL/GenBank/DDBJ whole genome shotgun (WGS) entry which is preliminary data.</text>
</comment>
<dbReference type="Proteomes" id="UP000268727">
    <property type="component" value="Unassembled WGS sequence"/>
</dbReference>
<sequence length="39" mass="4050">MVAEVAALLAEDLVILDAAARLSEGREPADLCRRVLAAG</sequence>
<proteinExistence type="predicted"/>
<organism evidence="1 2">
    <name type="scientific">Saccharothrix texasensis</name>
    <dbReference type="NCBI Taxonomy" id="103734"/>
    <lineage>
        <taxon>Bacteria</taxon>
        <taxon>Bacillati</taxon>
        <taxon>Actinomycetota</taxon>
        <taxon>Actinomycetes</taxon>
        <taxon>Pseudonocardiales</taxon>
        <taxon>Pseudonocardiaceae</taxon>
        <taxon>Saccharothrix</taxon>
    </lineage>
</organism>
<evidence type="ECO:0000313" key="1">
    <source>
        <dbReference type="EMBL" id="ROP35625.1"/>
    </source>
</evidence>
<dbReference type="AlphaFoldDB" id="A0A3N1GZ80"/>